<keyword evidence="7 9" id="KW-0807">Transducer</keyword>
<dbReference type="Proteomes" id="UP001199044">
    <property type="component" value="Unassembled WGS sequence"/>
</dbReference>
<accession>A0ABS7YNG3</accession>
<sequence>MLKAISLRTKLAVAAGFAIILGAVIVESLSFRASLQRLDEQVDQNVQSTIASYNQYVTDWLKSKERSLTSLSSDVQQNQIINQLIQVKKAADFDNVFLAYPDGSQVNANNVSLPPDNNDPRRWGWYINGKANPDRVFMDNPSVAAATGANVVSLGRAITIGGQQLVLGADMEITDILNTMKQVILPGVGDMFIVNSQGNIFTHSDTKLLNQSVSKLGIRYDEIQSSVAKQSDELVEIQGKPVLLYASKIANTDLTSVVMIDRDSLVAPLFDALGGQIIATLVVVLVCAILFNLLCNVLLRPLKNVSSALQAIANGNGDLTVRIPVENQDEIGHLAENFNQFMSSLQQLIQHIRQQADELTGQANEGSRNANRSVSELGVQQQEVTLVATAVTEMASATQEIAAHAERTARAAQESTSSSIEGYQLVGNSRHSINKLAEEVQHASNVIAELNQHSQEISTVLTSIQEIAEQTNLLALNAAIEAARAGEQGRGFAVVADEVRVLSQRTHKSTDVIKSTIATLQNSTLEAVKMMESSELIAQNAVVDADKATSSLEQIKMSVSEISDMATQIATAAEEQTHVTGEITQNITAIKDVTDQLVTGAQDSLDQSKQLHHQAEALQEKVGMFKLA</sequence>
<evidence type="ECO:0000313" key="13">
    <source>
        <dbReference type="EMBL" id="MCA2017222.1"/>
    </source>
</evidence>
<reference evidence="14" key="1">
    <citation type="submission" date="2023-07" db="EMBL/GenBank/DDBJ databases">
        <title>Molecular identification of indigenous halophilic bacteria isolated from red sea cost, biodegradation of synthetic dyes and assessment of degraded metabolite toxicity.</title>
        <authorList>
            <person name="Chaieb K."/>
            <person name="Altayb H.N."/>
        </authorList>
    </citation>
    <scope>NUCLEOTIDE SEQUENCE [LARGE SCALE GENOMIC DNA]</scope>
    <source>
        <strain evidence="14">K20</strain>
    </source>
</reference>
<dbReference type="Pfam" id="PF00015">
    <property type="entry name" value="MCPsignal"/>
    <property type="match status" value="1"/>
</dbReference>
<dbReference type="Gene3D" id="1.10.287.950">
    <property type="entry name" value="Methyl-accepting chemotaxis protein"/>
    <property type="match status" value="1"/>
</dbReference>
<evidence type="ECO:0000256" key="9">
    <source>
        <dbReference type="PROSITE-ProRule" id="PRU00284"/>
    </source>
</evidence>
<dbReference type="InterPro" id="IPR004089">
    <property type="entry name" value="MCPsignal_dom"/>
</dbReference>
<keyword evidence="2" id="KW-1003">Cell membrane</keyword>
<comment type="similarity">
    <text evidence="8">Belongs to the methyl-accepting chemotaxis (MCP) protein family.</text>
</comment>
<name>A0ABS7YNG3_9VIBR</name>
<dbReference type="CDD" id="cd06225">
    <property type="entry name" value="HAMP"/>
    <property type="match status" value="1"/>
</dbReference>
<evidence type="ECO:0000256" key="4">
    <source>
        <dbReference type="ARBA" id="ARBA00022692"/>
    </source>
</evidence>
<dbReference type="InterPro" id="IPR003660">
    <property type="entry name" value="HAMP_dom"/>
</dbReference>
<dbReference type="SMART" id="SM00304">
    <property type="entry name" value="HAMP"/>
    <property type="match status" value="1"/>
</dbReference>
<evidence type="ECO:0000256" key="2">
    <source>
        <dbReference type="ARBA" id="ARBA00022475"/>
    </source>
</evidence>
<proteinExistence type="inferred from homology"/>
<evidence type="ECO:0000256" key="1">
    <source>
        <dbReference type="ARBA" id="ARBA00004651"/>
    </source>
</evidence>
<comment type="subcellular location">
    <subcellularLocation>
        <location evidence="1">Cell membrane</location>
        <topology evidence="1">Multi-pass membrane protein</topology>
    </subcellularLocation>
</comment>
<dbReference type="SMART" id="SM00283">
    <property type="entry name" value="MA"/>
    <property type="match status" value="1"/>
</dbReference>
<evidence type="ECO:0000256" key="10">
    <source>
        <dbReference type="SAM" id="Phobius"/>
    </source>
</evidence>
<dbReference type="CDD" id="cd11386">
    <property type="entry name" value="MCP_signal"/>
    <property type="match status" value="1"/>
</dbReference>
<dbReference type="PROSITE" id="PS50885">
    <property type="entry name" value="HAMP"/>
    <property type="match status" value="1"/>
</dbReference>
<comment type="caution">
    <text evidence="13">The sequence shown here is derived from an EMBL/GenBank/DDBJ whole genome shotgun (WGS) entry which is preliminary data.</text>
</comment>
<keyword evidence="14" id="KW-1185">Reference proteome</keyword>
<keyword evidence="3" id="KW-0145">Chemotaxis</keyword>
<evidence type="ECO:0000313" key="14">
    <source>
        <dbReference type="Proteomes" id="UP001199044"/>
    </source>
</evidence>
<protein>
    <submittedName>
        <fullName evidence="13">Methyl-accepting chemotaxis protein</fullName>
    </submittedName>
</protein>
<dbReference type="CDD" id="cd18773">
    <property type="entry name" value="PDC1_HK_sensor"/>
    <property type="match status" value="1"/>
</dbReference>
<feature type="domain" description="Methyl-accepting transducer" evidence="11">
    <location>
        <begin position="355"/>
        <end position="591"/>
    </location>
</feature>
<dbReference type="Pfam" id="PF00672">
    <property type="entry name" value="HAMP"/>
    <property type="match status" value="1"/>
</dbReference>
<evidence type="ECO:0000256" key="5">
    <source>
        <dbReference type="ARBA" id="ARBA00022989"/>
    </source>
</evidence>
<dbReference type="EMBL" id="JAIWIU010000097">
    <property type="protein sequence ID" value="MCA2017222.1"/>
    <property type="molecule type" value="Genomic_DNA"/>
</dbReference>
<dbReference type="SUPFAM" id="SSF58104">
    <property type="entry name" value="Methyl-accepting chemotaxis protein (MCP) signaling domain"/>
    <property type="match status" value="1"/>
</dbReference>
<dbReference type="PANTHER" id="PTHR32089">
    <property type="entry name" value="METHYL-ACCEPTING CHEMOTAXIS PROTEIN MCPB"/>
    <property type="match status" value="1"/>
</dbReference>
<dbReference type="RefSeq" id="WP_225251006.1">
    <property type="nucleotide sequence ID" value="NZ_JAIWIU010000097.1"/>
</dbReference>
<evidence type="ECO:0000256" key="8">
    <source>
        <dbReference type="ARBA" id="ARBA00029447"/>
    </source>
</evidence>
<dbReference type="Gene3D" id="3.30.450.20">
    <property type="entry name" value="PAS domain"/>
    <property type="match status" value="2"/>
</dbReference>
<evidence type="ECO:0000256" key="7">
    <source>
        <dbReference type="ARBA" id="ARBA00023224"/>
    </source>
</evidence>
<feature type="domain" description="HAMP" evidence="12">
    <location>
        <begin position="296"/>
        <end position="350"/>
    </location>
</feature>
<evidence type="ECO:0000256" key="6">
    <source>
        <dbReference type="ARBA" id="ARBA00023136"/>
    </source>
</evidence>
<dbReference type="PROSITE" id="PS50111">
    <property type="entry name" value="CHEMOTAXIS_TRANSDUC_2"/>
    <property type="match status" value="1"/>
</dbReference>
<evidence type="ECO:0000259" key="11">
    <source>
        <dbReference type="PROSITE" id="PS50111"/>
    </source>
</evidence>
<dbReference type="PANTHER" id="PTHR32089:SF117">
    <property type="entry name" value="METHYL ACCEPTING SENSORY TRANSDUCER WITH CACHE_1 SMALL MOLECULE BINDING DOMAIN"/>
    <property type="match status" value="1"/>
</dbReference>
<evidence type="ECO:0000256" key="3">
    <source>
        <dbReference type="ARBA" id="ARBA00022500"/>
    </source>
</evidence>
<keyword evidence="6 10" id="KW-0472">Membrane</keyword>
<keyword evidence="4 10" id="KW-0812">Transmembrane</keyword>
<keyword evidence="5 10" id="KW-1133">Transmembrane helix</keyword>
<dbReference type="Pfam" id="PF02743">
    <property type="entry name" value="dCache_1"/>
    <property type="match status" value="1"/>
</dbReference>
<evidence type="ECO:0000259" key="12">
    <source>
        <dbReference type="PROSITE" id="PS50885"/>
    </source>
</evidence>
<dbReference type="InterPro" id="IPR033479">
    <property type="entry name" value="dCache_1"/>
</dbReference>
<feature type="transmembrane region" description="Helical" evidence="10">
    <location>
        <begin position="277"/>
        <end position="299"/>
    </location>
</feature>
<organism evidence="13 14">
    <name type="scientific">Vibrio tritonius</name>
    <dbReference type="NCBI Taxonomy" id="1435069"/>
    <lineage>
        <taxon>Bacteria</taxon>
        <taxon>Pseudomonadati</taxon>
        <taxon>Pseudomonadota</taxon>
        <taxon>Gammaproteobacteria</taxon>
        <taxon>Vibrionales</taxon>
        <taxon>Vibrionaceae</taxon>
        <taxon>Vibrio</taxon>
    </lineage>
</organism>
<gene>
    <name evidence="13" type="ORF">LDJ79_13945</name>
</gene>